<dbReference type="Proteomes" id="UP000256520">
    <property type="component" value="Unassembled WGS sequence"/>
</dbReference>
<reference evidence="3" key="1">
    <citation type="submission" date="2017-11" db="EMBL/GenBank/DDBJ databases">
        <authorList>
            <person name="Zhu W."/>
        </authorList>
    </citation>
    <scope>NUCLEOTIDE SEQUENCE [LARGE SCALE GENOMIC DNA]</scope>
    <source>
        <strain evidence="3">CAU 1051</strain>
    </source>
</reference>
<proteinExistence type="predicted"/>
<keyword evidence="3" id="KW-1185">Reference proteome</keyword>
<gene>
    <name evidence="2" type="ORF">CWR45_09290</name>
</gene>
<evidence type="ECO:0000313" key="3">
    <source>
        <dbReference type="Proteomes" id="UP000256520"/>
    </source>
</evidence>
<feature type="transmembrane region" description="Helical" evidence="1">
    <location>
        <begin position="56"/>
        <end position="76"/>
    </location>
</feature>
<evidence type="ECO:0000256" key="1">
    <source>
        <dbReference type="SAM" id="Phobius"/>
    </source>
</evidence>
<dbReference type="OrthoDB" id="2966411at2"/>
<evidence type="ECO:0000313" key="2">
    <source>
        <dbReference type="EMBL" id="RDW18778.1"/>
    </source>
</evidence>
<feature type="transmembrane region" description="Helical" evidence="1">
    <location>
        <begin position="17"/>
        <end position="36"/>
    </location>
</feature>
<dbReference type="AlphaFoldDB" id="A0A3D8PU45"/>
<keyword evidence="1" id="KW-0472">Membrane</keyword>
<name>A0A3D8PU45_9BACI</name>
<keyword evidence="1" id="KW-0812">Transmembrane</keyword>
<keyword evidence="1" id="KW-1133">Transmembrane helix</keyword>
<dbReference type="RefSeq" id="WP_115749605.1">
    <property type="nucleotide sequence ID" value="NZ_PIOD01000009.1"/>
</dbReference>
<comment type="caution">
    <text evidence="2">The sequence shown here is derived from an EMBL/GenBank/DDBJ whole genome shotgun (WGS) entry which is preliminary data.</text>
</comment>
<dbReference type="EMBL" id="PIOD01000009">
    <property type="protein sequence ID" value="RDW18778.1"/>
    <property type="molecule type" value="Genomic_DNA"/>
</dbReference>
<organism evidence="2 3">
    <name type="scientific">Oceanobacillus chungangensis</name>
    <dbReference type="NCBI Taxonomy" id="1229152"/>
    <lineage>
        <taxon>Bacteria</taxon>
        <taxon>Bacillati</taxon>
        <taxon>Bacillota</taxon>
        <taxon>Bacilli</taxon>
        <taxon>Bacillales</taxon>
        <taxon>Bacillaceae</taxon>
        <taxon>Oceanobacillus</taxon>
    </lineage>
</organism>
<accession>A0A3D8PU45</accession>
<protein>
    <submittedName>
        <fullName evidence="2">Uncharacterized protein</fullName>
    </submittedName>
</protein>
<sequence>MEDNLLSYFRRVKKGKVLLLILVIFLLPILIIHILFKIPAVNSFFESVWSAGDIISYFIAFLTFLGTLSLGTLALLQNNKLNKINKDLTQHQFKPVIAVNPFIGEIDEKERLRTYDRTVERDENGYLINHGWSLHQQHISNYKTISIKNIGLGPAVNVELFWYELDSVEGLSDLKQIKEENIDNFYDKVSYSNFTFNENGNKKNEPWMIFTEFDLGISEETNKVNLLFSFENNVKELHSIIEIRYQSILGRKIKKLLYLEYDPLFGEARIMPVSKDYIYD</sequence>